<dbReference type="Proteomes" id="UP000295807">
    <property type="component" value="Unassembled WGS sequence"/>
</dbReference>
<gene>
    <name evidence="2" type="ORF">EDD80_101178</name>
</gene>
<feature type="domain" description="NHR" evidence="1">
    <location>
        <begin position="468"/>
        <end position="513"/>
    </location>
</feature>
<proteinExistence type="predicted"/>
<keyword evidence="3" id="KW-1185">Reference proteome</keyword>
<dbReference type="InterPro" id="IPR005502">
    <property type="entry name" value="Ribosyl_crysJ1"/>
</dbReference>
<accession>A0A4R3KX46</accession>
<dbReference type="PROSITE" id="PS51257">
    <property type="entry name" value="PROKAR_LIPOPROTEIN"/>
    <property type="match status" value="1"/>
</dbReference>
<dbReference type="InterPro" id="IPR036705">
    <property type="entry name" value="Ribosyl_crysJ1_sf"/>
</dbReference>
<dbReference type="AlphaFoldDB" id="A0A4R3KX46"/>
<sequence>MKSILLPALATLCLVFSCSPEKPSIQDKSQISLDKRTLQDKIKGGWAGQTIGVTYGGHTEFKFNGTMIQDYVPVEWDSTSIEWWYDNIPGLYDDVYMDLTFVRVFEEYGLDAPVDSFANAFANASYPLWHANQAARFNILNGIRPPQSGHWMNNPHADDIDFQIEADFAGLMSPGMANTASTISDSIGHIMNYGDGWYGGVYVAAMYSLAFVSDDVKWVVTEALKSIPEGSKYRRCMESVIASYEKYPDDWKQAWFEVERNWSEDLYCPDGVFVPFNIDASLNSAYILIGLLYGEGDFTKTMDIAMRCGQDSDCNPASAAGILGTMIGYDNIPEKYRKALRPVEDRNFAYTDASLNDLYRMSYEQALEVVKRNEGKLSDTAVQISYQAPRPVRLEAGFEGHYPTRKAWIRKTIEQVGSFDFEGKGIIFKGSVTGPEEYVALVDMYIDGKLAESVKLPANHNTRRDEIGFKFNLPHGRHTVVFEWKNPAEGVKIQVTEALVFGNVPVQDKQYIQ</sequence>
<organism evidence="2 3">
    <name type="scientific">Anseongella ginsenosidimutans</name>
    <dbReference type="NCBI Taxonomy" id="496056"/>
    <lineage>
        <taxon>Bacteria</taxon>
        <taxon>Pseudomonadati</taxon>
        <taxon>Bacteroidota</taxon>
        <taxon>Sphingobacteriia</taxon>
        <taxon>Sphingobacteriales</taxon>
        <taxon>Sphingobacteriaceae</taxon>
        <taxon>Anseongella</taxon>
    </lineage>
</organism>
<keyword evidence="2" id="KW-0378">Hydrolase</keyword>
<comment type="caution">
    <text evidence="2">The sequence shown here is derived from an EMBL/GenBank/DDBJ whole genome shotgun (WGS) entry which is preliminary data.</text>
</comment>
<dbReference type="SUPFAM" id="SSF101478">
    <property type="entry name" value="ADP-ribosylglycohydrolase"/>
    <property type="match status" value="1"/>
</dbReference>
<dbReference type="PROSITE" id="PS51065">
    <property type="entry name" value="NHR"/>
    <property type="match status" value="1"/>
</dbReference>
<name>A0A4R3KX46_9SPHI</name>
<protein>
    <submittedName>
        <fullName evidence="2">ADP-ribosylglycohydrolase</fullName>
    </submittedName>
</protein>
<dbReference type="GO" id="GO:0016787">
    <property type="term" value="F:hydrolase activity"/>
    <property type="evidence" value="ECO:0007669"/>
    <property type="project" value="UniProtKB-KW"/>
</dbReference>
<evidence type="ECO:0000259" key="1">
    <source>
        <dbReference type="PROSITE" id="PS51065"/>
    </source>
</evidence>
<evidence type="ECO:0000313" key="3">
    <source>
        <dbReference type="Proteomes" id="UP000295807"/>
    </source>
</evidence>
<dbReference type="EMBL" id="SMAD01000001">
    <property type="protein sequence ID" value="TCS89981.1"/>
    <property type="molecule type" value="Genomic_DNA"/>
</dbReference>
<dbReference type="RefSeq" id="WP_132127452.1">
    <property type="nucleotide sequence ID" value="NZ_CP042432.1"/>
</dbReference>
<evidence type="ECO:0000313" key="2">
    <source>
        <dbReference type="EMBL" id="TCS89981.1"/>
    </source>
</evidence>
<dbReference type="OrthoDB" id="9761704at2"/>
<dbReference type="Pfam" id="PF03747">
    <property type="entry name" value="ADP_ribosyl_GH"/>
    <property type="match status" value="1"/>
</dbReference>
<dbReference type="InterPro" id="IPR006573">
    <property type="entry name" value="NHR_dom"/>
</dbReference>
<reference evidence="2 3" key="1">
    <citation type="submission" date="2019-03" db="EMBL/GenBank/DDBJ databases">
        <title>Genomic Encyclopedia of Type Strains, Phase IV (KMG-IV): sequencing the most valuable type-strain genomes for metagenomic binning, comparative biology and taxonomic classification.</title>
        <authorList>
            <person name="Goeker M."/>
        </authorList>
    </citation>
    <scope>NUCLEOTIDE SEQUENCE [LARGE SCALE GENOMIC DNA]</scope>
    <source>
        <strain evidence="2 3">DSM 21100</strain>
    </source>
</reference>
<dbReference type="Gene3D" id="1.10.4080.10">
    <property type="entry name" value="ADP-ribosylation/Crystallin J1"/>
    <property type="match status" value="1"/>
</dbReference>